<dbReference type="EMBL" id="KX683423">
    <property type="protein sequence ID" value="AOT25414.1"/>
    <property type="molecule type" value="Genomic_DNA"/>
</dbReference>
<reference evidence="1 2" key="1">
    <citation type="submission" date="2016-08" db="EMBL/GenBank/DDBJ databases">
        <authorList>
            <person name="DeLong Z."/>
            <person name="DeVault B."/>
            <person name="Huffman J."/>
            <person name="Scuttaro V."/>
            <person name="Woodford M."/>
            <person name="Washington J.M."/>
            <person name="Klyczek K."/>
            <person name="Garlena R.A."/>
            <person name="Russell D.A."/>
            <person name="Pope W.H."/>
            <person name="Jacobs-Sera D."/>
            <person name="Hendrix R.W."/>
            <person name="Hatfull G.F."/>
        </authorList>
    </citation>
    <scope>NUCLEOTIDE SEQUENCE [LARGE SCALE GENOMIC DNA]</scope>
</reference>
<evidence type="ECO:0000313" key="1">
    <source>
        <dbReference type="EMBL" id="AOT25414.1"/>
    </source>
</evidence>
<accession>A0A1D8EW25</accession>
<keyword evidence="2" id="KW-1185">Reference proteome</keyword>
<dbReference type="Proteomes" id="UP000226245">
    <property type="component" value="Segment"/>
</dbReference>
<gene>
    <name evidence="1" type="ORF">SEA_BABYRAY_57</name>
</gene>
<organism evidence="1 2">
    <name type="scientific">Mycobacterium phage BabyRay</name>
    <dbReference type="NCBI Taxonomy" id="1897486"/>
    <lineage>
        <taxon>Viruses</taxon>
        <taxon>Duplodnaviria</taxon>
        <taxon>Heunggongvirae</taxon>
        <taxon>Uroviricota</taxon>
        <taxon>Caudoviricetes</taxon>
        <taxon>Veracruzvirus</taxon>
        <taxon>Veracruzvirus babyboy</taxon>
    </lineage>
</organism>
<proteinExistence type="predicted"/>
<name>A0A1D8EW25_9CAUD</name>
<evidence type="ECO:0000313" key="2">
    <source>
        <dbReference type="Proteomes" id="UP000226245"/>
    </source>
</evidence>
<sequence length="28" mass="3310">MTTPAVEYDDLGRYLDIHDYVYEGDDDE</sequence>
<protein>
    <submittedName>
        <fullName evidence="1">Uncharacterized protein</fullName>
    </submittedName>
</protein>